<evidence type="ECO:0000313" key="2">
    <source>
        <dbReference type="Proteomes" id="UP000001819"/>
    </source>
</evidence>
<dbReference type="KEGG" id="dpo:6903437"/>
<reference evidence="3 4" key="1">
    <citation type="submission" date="2025-04" db="UniProtKB">
        <authorList>
            <consortium name="RefSeq"/>
        </authorList>
    </citation>
    <scope>IDENTIFICATION</scope>
    <source>
        <strain evidence="3 4">MV-25-SWS-2005</strain>
        <tissue evidence="3 4">Whole body</tissue>
    </source>
</reference>
<dbReference type="KEGG" id="dpo:117184026"/>
<sequence>MFSWLDCGYHWLLHMLRALAMMPLLQKEPVIDGGIVGSRPWEIMSAMPRSYTAESNAGLKLRDAGLMYPTLCHKPSRIRFTSARRRPIQSLPRRIRDRQRSIPDQWYPSTTEAHSWQDLNLTSHHHPSSWPSTARTLTMATKGGATRTTRI</sequence>
<evidence type="ECO:0000256" key="1">
    <source>
        <dbReference type="SAM" id="SignalP"/>
    </source>
</evidence>
<dbReference type="Bgee" id="FBgn0246641">
    <property type="expression patterns" value="Expressed in insect adult head and 2 other cell types or tissues"/>
</dbReference>
<feature type="chain" id="PRO_5044634580" evidence="1">
    <location>
        <begin position="28"/>
        <end position="151"/>
    </location>
</feature>
<accession>A0A6I8VZF0</accession>
<dbReference type="AlphaFoldDB" id="A0A6I8VZF0"/>
<dbReference type="RefSeq" id="XP_033236735.1">
    <property type="nucleotide sequence ID" value="XM_033380844.1"/>
</dbReference>
<organism evidence="2 3">
    <name type="scientific">Drosophila pseudoobscura pseudoobscura</name>
    <name type="common">Fruit fly</name>
    <dbReference type="NCBI Taxonomy" id="46245"/>
    <lineage>
        <taxon>Eukaryota</taxon>
        <taxon>Metazoa</taxon>
        <taxon>Ecdysozoa</taxon>
        <taxon>Arthropoda</taxon>
        <taxon>Hexapoda</taxon>
        <taxon>Insecta</taxon>
        <taxon>Pterygota</taxon>
        <taxon>Neoptera</taxon>
        <taxon>Endopterygota</taxon>
        <taxon>Diptera</taxon>
        <taxon>Brachycera</taxon>
        <taxon>Muscomorpha</taxon>
        <taxon>Ephydroidea</taxon>
        <taxon>Drosophilidae</taxon>
        <taxon>Drosophila</taxon>
        <taxon>Sophophora</taxon>
    </lineage>
</organism>
<evidence type="ECO:0000313" key="3">
    <source>
        <dbReference type="RefSeq" id="XP_033235889.1"/>
    </source>
</evidence>
<proteinExistence type="predicted"/>
<keyword evidence="1" id="KW-0732">Signal</keyword>
<dbReference type="RefSeq" id="XP_033235889.1">
    <property type="nucleotide sequence ID" value="XM_033379998.1"/>
</dbReference>
<evidence type="ECO:0000313" key="4">
    <source>
        <dbReference type="RefSeq" id="XP_033236735.1"/>
    </source>
</evidence>
<keyword evidence="2" id="KW-1185">Reference proteome</keyword>
<dbReference type="ExpressionAtlas" id="A0A6I8VZF0">
    <property type="expression patterns" value="baseline"/>
</dbReference>
<dbReference type="Proteomes" id="UP000001819">
    <property type="component" value="Chromosome 4"/>
</dbReference>
<gene>
    <name evidence="3" type="primary">LOC117184026</name>
    <name evidence="4" type="synonym">LOC6903437</name>
</gene>
<protein>
    <submittedName>
        <fullName evidence="3 4">Uncharacterized protein</fullName>
    </submittedName>
</protein>
<feature type="signal peptide" evidence="1">
    <location>
        <begin position="1"/>
        <end position="27"/>
    </location>
</feature>
<name>A0A6I8VZF0_DROPS</name>